<evidence type="ECO:0000256" key="1">
    <source>
        <dbReference type="ARBA" id="ARBA00001947"/>
    </source>
</evidence>
<sequence length="675" mass="75279">MASAFRTSLFLTLGLTALGLVAQSGPHGIDPANLDTTVKPCDDFYHFANGGWLKSHPLPADKAIYGSFTEVSDHNREILKQILDETSAKRTWAKGSVEQKVGDFFAAGMDAATIEKRGTAPLKPILAAIDGLKDSSHLAVTLAKLHSEGLPGGFGFFVMQDAKNSTRYMGALNQGGLGLPDRDYYLNDDARTKDIRAKYEAHVAKMFELAGDPADLAKVRARVVLDLETRMAKAAWSRVELRNPQKTYNKRTLAQLEQEAPGFDWAAYFKARGAKIDELNVRQPSYAAAFAKFAAETPAPQWRTYLRWHALRATADLLPKAFEEEDFAFYGKVLNGTPEQEARWKRVEAMEDGTIGEALGQLYVKKAFPPESKKRMLELVGNLRAALHERIQKLDWMGEETKQQALKKLDAFGVKIGYPDKWKTYPFDVKRDDYFGNVRRASAYRVKDNLAKLGKPIDRTEWGMTPSTVNAYYSPTMNEIVFPAGILQPPFFDAKADDAVNYGAIGWVIGHEMTHGFDDQGSQFDADGNLKNWWTDADRKAYQARTDLVVKQYDAYEPLKGEHVNGKLTLGENIADLGGMKIAYAAFKRSLQGKPEPAKIDGFTAEQRFFLGSASIWRNHIRDAALSVRLKTDPHSPGVERVIGPMSDLPEFFQAWGCANGCAMVRDEKLRPAIW</sequence>
<dbReference type="InterPro" id="IPR000718">
    <property type="entry name" value="Peptidase_M13"/>
</dbReference>
<proteinExistence type="inferred from homology"/>
<dbReference type="SUPFAM" id="SSF55486">
    <property type="entry name" value="Metalloproteases ('zincins'), catalytic domain"/>
    <property type="match status" value="1"/>
</dbReference>
<evidence type="ECO:0000256" key="4">
    <source>
        <dbReference type="ARBA" id="ARBA00022723"/>
    </source>
</evidence>
<dbReference type="PANTHER" id="PTHR11733:SF167">
    <property type="entry name" value="FI17812P1-RELATED"/>
    <property type="match status" value="1"/>
</dbReference>
<feature type="signal peptide" evidence="8">
    <location>
        <begin position="1"/>
        <end position="22"/>
    </location>
</feature>
<keyword evidence="4" id="KW-0479">Metal-binding</keyword>
<dbReference type="Gene3D" id="1.10.1380.10">
    <property type="entry name" value="Neutral endopeptidase , domain2"/>
    <property type="match status" value="1"/>
</dbReference>
<dbReference type="CDD" id="cd08662">
    <property type="entry name" value="M13"/>
    <property type="match status" value="1"/>
</dbReference>
<evidence type="ECO:0000259" key="10">
    <source>
        <dbReference type="Pfam" id="PF05649"/>
    </source>
</evidence>
<dbReference type="InterPro" id="IPR018497">
    <property type="entry name" value="Peptidase_M13_C"/>
</dbReference>
<keyword evidence="6" id="KW-0862">Zinc</keyword>
<name>A0ABQ5Q6L7_9BACT</name>
<comment type="cofactor">
    <cofactor evidence="1">
        <name>Zn(2+)</name>
        <dbReference type="ChEBI" id="CHEBI:29105"/>
    </cofactor>
</comment>
<evidence type="ECO:0000256" key="2">
    <source>
        <dbReference type="ARBA" id="ARBA00007357"/>
    </source>
</evidence>
<dbReference type="RefSeq" id="WP_285724535.1">
    <property type="nucleotide sequence ID" value="NZ_BSDD01000003.1"/>
</dbReference>
<gene>
    <name evidence="11" type="ORF">GETHPA_16560</name>
</gene>
<protein>
    <submittedName>
        <fullName evidence="11">Peptidase M13</fullName>
    </submittedName>
</protein>
<evidence type="ECO:0000256" key="7">
    <source>
        <dbReference type="ARBA" id="ARBA00023049"/>
    </source>
</evidence>
<dbReference type="InterPro" id="IPR024079">
    <property type="entry name" value="MetalloPept_cat_dom_sf"/>
</dbReference>
<accession>A0ABQ5Q6L7</accession>
<evidence type="ECO:0000259" key="9">
    <source>
        <dbReference type="Pfam" id="PF01431"/>
    </source>
</evidence>
<keyword evidence="7" id="KW-0482">Metalloprotease</keyword>
<evidence type="ECO:0000313" key="12">
    <source>
        <dbReference type="Proteomes" id="UP001165089"/>
    </source>
</evidence>
<dbReference type="Pfam" id="PF05649">
    <property type="entry name" value="Peptidase_M13_N"/>
    <property type="match status" value="1"/>
</dbReference>
<evidence type="ECO:0000313" key="11">
    <source>
        <dbReference type="EMBL" id="GLH70123.1"/>
    </source>
</evidence>
<keyword evidence="5" id="KW-0378">Hydrolase</keyword>
<dbReference type="PROSITE" id="PS51885">
    <property type="entry name" value="NEPRILYSIN"/>
    <property type="match status" value="1"/>
</dbReference>
<dbReference type="Proteomes" id="UP001165089">
    <property type="component" value="Unassembled WGS sequence"/>
</dbReference>
<evidence type="ECO:0000256" key="3">
    <source>
        <dbReference type="ARBA" id="ARBA00022670"/>
    </source>
</evidence>
<feature type="domain" description="Peptidase M13 N-terminal" evidence="10">
    <location>
        <begin position="40"/>
        <end position="419"/>
    </location>
</feature>
<reference evidence="11 12" key="1">
    <citation type="journal article" date="2023" name="Antonie Van Leeuwenhoek">
        <title>Mesoterricola silvestris gen. nov., sp. nov., Mesoterricola sediminis sp. nov., Geothrix oryzae sp. nov., Geothrix edaphica sp. nov., Geothrix rubra sp. nov., and Geothrix limicola sp. nov., six novel members of Acidobacteriota isolated from soils.</title>
        <authorList>
            <person name="Itoh H."/>
            <person name="Sugisawa Y."/>
            <person name="Mise K."/>
            <person name="Xu Z."/>
            <person name="Kuniyasu M."/>
            <person name="Ushijima N."/>
            <person name="Kawano K."/>
            <person name="Kobayashi E."/>
            <person name="Shiratori Y."/>
            <person name="Masuda Y."/>
            <person name="Senoo K."/>
        </authorList>
    </citation>
    <scope>NUCLEOTIDE SEQUENCE [LARGE SCALE GENOMIC DNA]</scope>
    <source>
        <strain evidence="11 12">Red803</strain>
    </source>
</reference>
<comment type="caution">
    <text evidence="11">The sequence shown here is derived from an EMBL/GenBank/DDBJ whole genome shotgun (WGS) entry which is preliminary data.</text>
</comment>
<dbReference type="PANTHER" id="PTHR11733">
    <property type="entry name" value="ZINC METALLOPROTEASE FAMILY M13 NEPRILYSIN-RELATED"/>
    <property type="match status" value="1"/>
</dbReference>
<feature type="domain" description="Peptidase M13 C-terminal" evidence="9">
    <location>
        <begin position="470"/>
        <end position="669"/>
    </location>
</feature>
<keyword evidence="3" id="KW-0645">Protease</keyword>
<keyword evidence="12" id="KW-1185">Reference proteome</keyword>
<evidence type="ECO:0000256" key="5">
    <source>
        <dbReference type="ARBA" id="ARBA00022801"/>
    </source>
</evidence>
<keyword evidence="8" id="KW-0732">Signal</keyword>
<feature type="chain" id="PRO_5046220660" evidence="8">
    <location>
        <begin position="23"/>
        <end position="675"/>
    </location>
</feature>
<dbReference type="EMBL" id="BSDD01000003">
    <property type="protein sequence ID" value="GLH70123.1"/>
    <property type="molecule type" value="Genomic_DNA"/>
</dbReference>
<dbReference type="Pfam" id="PF01431">
    <property type="entry name" value="Peptidase_M13"/>
    <property type="match status" value="1"/>
</dbReference>
<dbReference type="PRINTS" id="PR00786">
    <property type="entry name" value="NEPRILYSIN"/>
</dbReference>
<comment type="similarity">
    <text evidence="2">Belongs to the peptidase M13 family.</text>
</comment>
<dbReference type="Gene3D" id="3.40.390.10">
    <property type="entry name" value="Collagenase (Catalytic Domain)"/>
    <property type="match status" value="1"/>
</dbReference>
<dbReference type="InterPro" id="IPR008753">
    <property type="entry name" value="Peptidase_M13_N"/>
</dbReference>
<dbReference type="InterPro" id="IPR042089">
    <property type="entry name" value="Peptidase_M13_dom_2"/>
</dbReference>
<evidence type="ECO:0000256" key="6">
    <source>
        <dbReference type="ARBA" id="ARBA00022833"/>
    </source>
</evidence>
<organism evidence="11 12">
    <name type="scientific">Geothrix rubra</name>
    <dbReference type="NCBI Taxonomy" id="2927977"/>
    <lineage>
        <taxon>Bacteria</taxon>
        <taxon>Pseudomonadati</taxon>
        <taxon>Acidobacteriota</taxon>
        <taxon>Holophagae</taxon>
        <taxon>Holophagales</taxon>
        <taxon>Holophagaceae</taxon>
        <taxon>Geothrix</taxon>
    </lineage>
</organism>
<evidence type="ECO:0000256" key="8">
    <source>
        <dbReference type="SAM" id="SignalP"/>
    </source>
</evidence>